<evidence type="ECO:0000256" key="1">
    <source>
        <dbReference type="ARBA" id="ARBA00004613"/>
    </source>
</evidence>
<feature type="domain" description="Neuromedin U C-terminal" evidence="6">
    <location>
        <begin position="126"/>
        <end position="150"/>
    </location>
</feature>
<keyword evidence="3" id="KW-0964">Secreted</keyword>
<keyword evidence="8" id="KW-1185">Reference proteome</keyword>
<dbReference type="SMART" id="SM00084">
    <property type="entry name" value="NMU"/>
    <property type="match status" value="1"/>
</dbReference>
<comment type="caution">
    <text evidence="7">The sequence shown here is derived from an EMBL/GenBank/DDBJ whole genome shotgun (WGS) entry which is preliminary data.</text>
</comment>
<keyword evidence="4" id="KW-0027">Amidation</keyword>
<reference evidence="7 8" key="1">
    <citation type="submission" date="2021-05" db="EMBL/GenBank/DDBJ databases">
        <authorList>
            <person name="Zahm M."/>
            <person name="Klopp C."/>
            <person name="Cabau C."/>
            <person name="Kuhl H."/>
            <person name="Suciu R."/>
            <person name="Ciorpac M."/>
            <person name="Holostenco D."/>
            <person name="Gessner J."/>
            <person name="Wuertz S."/>
            <person name="Hohne C."/>
            <person name="Stock M."/>
            <person name="Gislard M."/>
            <person name="Lluch J."/>
            <person name="Milhes M."/>
            <person name="Lampietro C."/>
            <person name="Lopez Roques C."/>
            <person name="Donnadieu C."/>
            <person name="Du K."/>
            <person name="Schartl M."/>
            <person name="Guiguen Y."/>
        </authorList>
    </citation>
    <scope>NUCLEOTIDE SEQUENCE [LARGE SCALE GENOMIC DNA]</scope>
    <source>
        <strain evidence="7">Hh-F2</strain>
        <tissue evidence="7">Blood</tissue>
    </source>
</reference>
<proteinExistence type="inferred from homology"/>
<gene>
    <name evidence="7" type="ORF">HHUSO_G2573</name>
</gene>
<dbReference type="PROSITE" id="PS00967">
    <property type="entry name" value="NMU"/>
    <property type="match status" value="1"/>
</dbReference>
<dbReference type="InterPro" id="IPR008200">
    <property type="entry name" value="NMU_C"/>
</dbReference>
<dbReference type="PANTHER" id="PTHR15390:SF0">
    <property type="entry name" value="NEUROMEDIN-U"/>
    <property type="match status" value="1"/>
</dbReference>
<feature type="region of interest" description="Disordered" evidence="5">
    <location>
        <begin position="1"/>
        <end position="24"/>
    </location>
</feature>
<dbReference type="Proteomes" id="UP001369086">
    <property type="component" value="Unassembled WGS sequence"/>
</dbReference>
<feature type="compositionally biased region" description="Polar residues" evidence="5">
    <location>
        <begin position="14"/>
        <end position="24"/>
    </location>
</feature>
<sequence>MLSSTLCQHRPLHTGSNSSTTTMRNPHSAITLTLLILVMSSTPPCEGAPALLQGLQTVQELHVWNEIEDVCSSFLSTDPQSQASSALEEMCFMVLGIVHKSQDLKVKDHTKRFLFHYSKTHDSGNSDLMDDLQGSGGIQSRGYFLFRPRNGKRSTTCQKDFCLFGHLYTCT</sequence>
<evidence type="ECO:0000313" key="7">
    <source>
        <dbReference type="EMBL" id="KAK6493088.1"/>
    </source>
</evidence>
<dbReference type="PANTHER" id="PTHR15390">
    <property type="entry name" value="NEUROMEDIN-U"/>
    <property type="match status" value="1"/>
</dbReference>
<comment type="similarity">
    <text evidence="2">Belongs to the NmU family.</text>
</comment>
<evidence type="ECO:0000313" key="8">
    <source>
        <dbReference type="Proteomes" id="UP001369086"/>
    </source>
</evidence>
<evidence type="ECO:0000256" key="5">
    <source>
        <dbReference type="SAM" id="MobiDB-lite"/>
    </source>
</evidence>
<organism evidence="7 8">
    <name type="scientific">Huso huso</name>
    <name type="common">Beluga</name>
    <name type="synonym">Acipenser huso</name>
    <dbReference type="NCBI Taxonomy" id="61971"/>
    <lineage>
        <taxon>Eukaryota</taxon>
        <taxon>Metazoa</taxon>
        <taxon>Chordata</taxon>
        <taxon>Craniata</taxon>
        <taxon>Vertebrata</taxon>
        <taxon>Euteleostomi</taxon>
        <taxon>Actinopterygii</taxon>
        <taxon>Chondrostei</taxon>
        <taxon>Acipenseriformes</taxon>
        <taxon>Acipenseridae</taxon>
        <taxon>Huso</taxon>
    </lineage>
</organism>
<dbReference type="InterPro" id="IPR042384">
    <property type="entry name" value="NMU"/>
</dbReference>
<name>A0ABR1A7L7_HUSHU</name>
<evidence type="ECO:0000259" key="6">
    <source>
        <dbReference type="SMART" id="SM00084"/>
    </source>
</evidence>
<evidence type="ECO:0000256" key="4">
    <source>
        <dbReference type="ARBA" id="ARBA00022815"/>
    </source>
</evidence>
<dbReference type="EMBL" id="JAHFZB010000002">
    <property type="protein sequence ID" value="KAK6493088.1"/>
    <property type="molecule type" value="Genomic_DNA"/>
</dbReference>
<comment type="subcellular location">
    <subcellularLocation>
        <location evidence="1">Secreted</location>
    </subcellularLocation>
</comment>
<protein>
    <submittedName>
        <fullName evidence="7">Neuromedin-U isoform X1</fullName>
    </submittedName>
</protein>
<accession>A0ABR1A7L7</accession>
<dbReference type="InterPro" id="IPR018070">
    <property type="entry name" value="Neuromedin-U_amidation-site"/>
</dbReference>
<evidence type="ECO:0000256" key="3">
    <source>
        <dbReference type="ARBA" id="ARBA00022525"/>
    </source>
</evidence>
<dbReference type="Pfam" id="PF02070">
    <property type="entry name" value="NMU"/>
    <property type="match status" value="1"/>
</dbReference>
<evidence type="ECO:0000256" key="2">
    <source>
        <dbReference type="ARBA" id="ARBA00009957"/>
    </source>
</evidence>